<name>A0A8J2BJU3_9BACT</name>
<dbReference type="PANTHER" id="PTHR30474">
    <property type="entry name" value="CELL CYCLE PROTEIN"/>
    <property type="match status" value="1"/>
</dbReference>
<feature type="transmembrane region" description="Helical" evidence="6">
    <location>
        <begin position="191"/>
        <end position="211"/>
    </location>
</feature>
<evidence type="ECO:0000256" key="5">
    <source>
        <dbReference type="ARBA" id="ARBA00023136"/>
    </source>
</evidence>
<dbReference type="EMBL" id="CAJNOB010000001">
    <property type="protein sequence ID" value="CAF0689919.1"/>
    <property type="molecule type" value="Genomic_DNA"/>
</dbReference>
<dbReference type="Pfam" id="PF01098">
    <property type="entry name" value="FTSW_RODA_SPOVE"/>
    <property type="match status" value="1"/>
</dbReference>
<dbReference type="GO" id="GO:0051301">
    <property type="term" value="P:cell division"/>
    <property type="evidence" value="ECO:0007669"/>
    <property type="project" value="InterPro"/>
</dbReference>
<dbReference type="NCBIfam" id="TIGR02210">
    <property type="entry name" value="rodA_shape"/>
    <property type="match status" value="1"/>
</dbReference>
<dbReference type="GO" id="GO:0032153">
    <property type="term" value="C:cell division site"/>
    <property type="evidence" value="ECO:0007669"/>
    <property type="project" value="TreeGrafter"/>
</dbReference>
<dbReference type="GO" id="GO:0005886">
    <property type="term" value="C:plasma membrane"/>
    <property type="evidence" value="ECO:0007669"/>
    <property type="project" value="TreeGrafter"/>
</dbReference>
<evidence type="ECO:0000256" key="3">
    <source>
        <dbReference type="ARBA" id="ARBA00022960"/>
    </source>
</evidence>
<dbReference type="PANTHER" id="PTHR30474:SF1">
    <property type="entry name" value="PEPTIDOGLYCAN GLYCOSYLTRANSFERASE MRDB"/>
    <property type="match status" value="1"/>
</dbReference>
<keyword evidence="5 6" id="KW-0472">Membrane</keyword>
<evidence type="ECO:0000256" key="6">
    <source>
        <dbReference type="SAM" id="Phobius"/>
    </source>
</evidence>
<evidence type="ECO:0000313" key="7">
    <source>
        <dbReference type="EMBL" id="CAF0689919.1"/>
    </source>
</evidence>
<comment type="caution">
    <text evidence="7">The sequence shown here is derived from an EMBL/GenBank/DDBJ whole genome shotgun (WGS) entry which is preliminary data.</text>
</comment>
<feature type="transmembrane region" description="Helical" evidence="6">
    <location>
        <begin position="357"/>
        <end position="380"/>
    </location>
</feature>
<dbReference type="GO" id="GO:0015648">
    <property type="term" value="F:lipid-linked peptidoglycan transporter activity"/>
    <property type="evidence" value="ECO:0007669"/>
    <property type="project" value="TreeGrafter"/>
</dbReference>
<dbReference type="InterPro" id="IPR001182">
    <property type="entry name" value="FtsW/RodA"/>
</dbReference>
<evidence type="ECO:0000313" key="8">
    <source>
        <dbReference type="Proteomes" id="UP000663859"/>
    </source>
</evidence>
<evidence type="ECO:0000256" key="2">
    <source>
        <dbReference type="ARBA" id="ARBA00022692"/>
    </source>
</evidence>
<feature type="transmembrane region" description="Helical" evidence="6">
    <location>
        <begin position="117"/>
        <end position="137"/>
    </location>
</feature>
<proteinExistence type="predicted"/>
<keyword evidence="3" id="KW-0133">Cell shape</keyword>
<feature type="transmembrane region" description="Helical" evidence="6">
    <location>
        <begin position="291"/>
        <end position="311"/>
    </location>
</feature>
<evidence type="ECO:0000256" key="4">
    <source>
        <dbReference type="ARBA" id="ARBA00022989"/>
    </source>
</evidence>
<reference evidence="7" key="1">
    <citation type="submission" date="2021-02" db="EMBL/GenBank/DDBJ databases">
        <authorList>
            <person name="Cremers G."/>
            <person name="Picone N."/>
        </authorList>
    </citation>
    <scope>NUCLEOTIDE SEQUENCE</scope>
    <source>
        <strain evidence="7">PQ17</strain>
    </source>
</reference>
<comment type="subcellular location">
    <subcellularLocation>
        <location evidence="1">Membrane</location>
        <topology evidence="1">Multi-pass membrane protein</topology>
    </subcellularLocation>
</comment>
<feature type="transmembrane region" description="Helical" evidence="6">
    <location>
        <begin position="144"/>
        <end position="161"/>
    </location>
</feature>
<feature type="transmembrane region" description="Helical" evidence="6">
    <location>
        <begin position="167"/>
        <end position="184"/>
    </location>
</feature>
<dbReference type="AlphaFoldDB" id="A0A8J2BJU3"/>
<feature type="transmembrane region" description="Helical" evidence="6">
    <location>
        <begin position="323"/>
        <end position="345"/>
    </location>
</feature>
<gene>
    <name evidence="7" type="ORF">MPNT_10433</name>
</gene>
<accession>A0A8J2BJU3</accession>
<evidence type="ECO:0000256" key="1">
    <source>
        <dbReference type="ARBA" id="ARBA00004141"/>
    </source>
</evidence>
<feature type="transmembrane region" description="Helical" evidence="6">
    <location>
        <begin position="86"/>
        <end position="105"/>
    </location>
</feature>
<organism evidence="7 8">
    <name type="scientific">Candidatus Methylacidithermus pantelleriae</name>
    <dbReference type="NCBI Taxonomy" id="2744239"/>
    <lineage>
        <taxon>Bacteria</taxon>
        <taxon>Pseudomonadati</taxon>
        <taxon>Verrucomicrobiota</taxon>
        <taxon>Methylacidiphilae</taxon>
        <taxon>Methylacidiphilales</taxon>
        <taxon>Methylacidiphilaceae</taxon>
        <taxon>Candidatus Methylacidithermus</taxon>
    </lineage>
</organism>
<feature type="transmembrane region" description="Helical" evidence="6">
    <location>
        <begin position="55"/>
        <end position="74"/>
    </location>
</feature>
<feature type="transmembrane region" description="Helical" evidence="6">
    <location>
        <begin position="21"/>
        <end position="43"/>
    </location>
</feature>
<dbReference type="InterPro" id="IPR011923">
    <property type="entry name" value="RodA/MrdB"/>
</dbReference>
<dbReference type="Proteomes" id="UP000663859">
    <property type="component" value="Unassembled WGS sequence"/>
</dbReference>
<dbReference type="GO" id="GO:0008360">
    <property type="term" value="P:regulation of cell shape"/>
    <property type="evidence" value="ECO:0007669"/>
    <property type="project" value="UniProtKB-KW"/>
</dbReference>
<keyword evidence="4 6" id="KW-1133">Transmembrane helix</keyword>
<keyword evidence="2 6" id="KW-0812">Transmembrane</keyword>
<dbReference type="RefSeq" id="WP_174581834.1">
    <property type="nucleotide sequence ID" value="NZ_CAJNOB010000001.1"/>
</dbReference>
<sequence>MKLWKDSSQLVLLYRKILRMDWLLVLVVVALSGFGVAVVYSATYSEGGGLYRNAHLAQMAWLMGGLAVLLVLSLTDYRVWVRWSWVFFLVSLVLLVVVLKVGTVVNGARSWLRLGPVSLEPAELAKVSFILLLAWLFQRVKDRGLLMSLLVLALTALPVALVLKQPALGSASVFFPIGYAVCLVGGLKKRYLLLPPLSAASAGAYAFFGVYQRGWVIPGLKPYQLTRIRTFFDPNLDPLGAGWTINQSLIAIGSGGLWGKGFLHGEQNIYGFLPKKIAYNDFIFSVVGEEWGFVGASAVVVAECIILLLCLRAAWVSQDLAGSLIAAGIAGMFFGHMVVNIGMTIGLLPVTGIPLPFVSYGGTFLVICLGAIGLVQSVCVHGRPLR</sequence>
<protein>
    <submittedName>
        <fullName evidence="7">Rod shape-determining protein RodA</fullName>
    </submittedName>
</protein>
<keyword evidence="8" id="KW-1185">Reference proteome</keyword>